<reference evidence="1" key="1">
    <citation type="submission" date="2018-01" db="EMBL/GenBank/DDBJ databases">
        <title>Genome sequnecing of Lactobacillus formosensis KACC 18721.</title>
        <authorList>
            <person name="Kim S.-J."/>
            <person name="Heo J."/>
        </authorList>
    </citation>
    <scope>NUCLEOTIDE SEQUENCE</scope>
    <source>
        <strain evidence="1">KACC 18721</strain>
    </source>
</reference>
<name>A0A2P4R683_9LACO</name>
<organism evidence="1">
    <name type="scientific">Companilactobacillus formosensis</name>
    <dbReference type="NCBI Taxonomy" id="1617889"/>
    <lineage>
        <taxon>Bacteria</taxon>
        <taxon>Bacillati</taxon>
        <taxon>Bacillota</taxon>
        <taxon>Bacilli</taxon>
        <taxon>Lactobacillales</taxon>
        <taxon>Lactobacillaceae</taxon>
        <taxon>Companilactobacillus</taxon>
    </lineage>
</organism>
<dbReference type="GO" id="GO:0030153">
    <property type="term" value="P:bacteriocin immunity"/>
    <property type="evidence" value="ECO:0007669"/>
    <property type="project" value="InterPro"/>
</dbReference>
<dbReference type="Pfam" id="PF08951">
    <property type="entry name" value="EntA_Immun"/>
    <property type="match status" value="1"/>
</dbReference>
<comment type="caution">
    <text evidence="1">The sequence shown here is derived from an EMBL/GenBank/DDBJ whole genome shotgun (WGS) entry which is preliminary data.</text>
</comment>
<dbReference type="CDD" id="cd21059">
    <property type="entry name" value="LciA-like"/>
    <property type="match status" value="1"/>
</dbReference>
<sequence length="102" mass="11459">MTKEDKGLDELLEIVYDFVLNPDLSDDERKIGLLAKADLERGRYQIAVLNQIIASFQILAVEKKGLSSEADEFYKKIYALLIKDKPIGTNIGYMGINGSYLS</sequence>
<proteinExistence type="predicted"/>
<gene>
    <name evidence="1" type="ORF">C2R26_06405</name>
</gene>
<protein>
    <submittedName>
        <fullName evidence="1">Gar-IM</fullName>
    </submittedName>
</protein>
<accession>A0A2P4R683</accession>
<dbReference type="EMBL" id="PPWZ01000044">
    <property type="protein sequence ID" value="POH36757.1"/>
    <property type="molecule type" value="Genomic_DNA"/>
</dbReference>
<dbReference type="AlphaFoldDB" id="A0A2P4R683"/>
<dbReference type="InterPro" id="IPR015046">
    <property type="entry name" value="LciA_Immunity-like"/>
</dbReference>
<evidence type="ECO:0000313" key="1">
    <source>
        <dbReference type="EMBL" id="POH36757.1"/>
    </source>
</evidence>